<name>A0ABV3WTK9_9HYPH</name>
<dbReference type="InterPro" id="IPR015943">
    <property type="entry name" value="WD40/YVTN_repeat-like_dom_sf"/>
</dbReference>
<organism evidence="2 3">
    <name type="scientific">Neoaquamicrobium sediminum</name>
    <dbReference type="NCBI Taxonomy" id="1849104"/>
    <lineage>
        <taxon>Bacteria</taxon>
        <taxon>Pseudomonadati</taxon>
        <taxon>Pseudomonadota</taxon>
        <taxon>Alphaproteobacteria</taxon>
        <taxon>Hyphomicrobiales</taxon>
        <taxon>Phyllobacteriaceae</taxon>
        <taxon>Neoaquamicrobium</taxon>
    </lineage>
</organism>
<dbReference type="SUPFAM" id="SSF50969">
    <property type="entry name" value="YVTN repeat-like/Quinoprotein amine dehydrogenase"/>
    <property type="match status" value="1"/>
</dbReference>
<sequence>MKSISRWTWLVFAAGVAAASVAGNAKADEVSHWRLFVGDHTDPVVRAIELDDGTEAGRFDLDSYASLYRSKSGRTVFAVQGEAGKVTILRSGLTLEDHGEHVDLDIDDPERLETAFSGEKPAHFFENGGRIAMFYDGEGRADIFPEGQVLDGKFSPLTLDVGAPHHGLAASFGDYVIHSVPDPEDASRRPVALRIKDSSGNQVGEDVACPGLHGQAGSGGVLAFGCHDGIVVAMSAGSGAPELRHVSTAELGEGNVSTLRGGTALQFFLTNYGQSAVVLVEPGAETTFRKVDLPMRRVDFAVDPAKTRNTYILTEDGKLHLLDVLSGKIEKSLQLTEPYSMDGHWRDPRPRLAVAGDYLAVTDPLKGVIRLVDTDSFAEERTIAVEGMPYTIVAVGGSGKQHD</sequence>
<feature type="chain" id="PRO_5046514988" description="Zinc transport system substrate-binding protein" evidence="1">
    <location>
        <begin position="28"/>
        <end position="403"/>
    </location>
</feature>
<keyword evidence="1" id="KW-0732">Signal</keyword>
<dbReference type="Gene3D" id="2.130.10.10">
    <property type="entry name" value="YVTN repeat-like/Quinoprotein amine dehydrogenase"/>
    <property type="match status" value="1"/>
</dbReference>
<reference evidence="2 3" key="1">
    <citation type="submission" date="2024-01" db="EMBL/GenBank/DDBJ databases">
        <title>New evidence supports the origin of RcGTA from prophage.</title>
        <authorList>
            <person name="Xu Y."/>
            <person name="Liu B."/>
            <person name="Chen F."/>
        </authorList>
    </citation>
    <scope>NUCLEOTIDE SEQUENCE [LARGE SCALE GENOMIC DNA]</scope>
    <source>
        <strain evidence="2 3">CBW1107-2</strain>
    </source>
</reference>
<keyword evidence="3" id="KW-1185">Reference proteome</keyword>
<accession>A0ABV3WTK9</accession>
<dbReference type="InterPro" id="IPR011044">
    <property type="entry name" value="Quino_amine_DH_bsu"/>
</dbReference>
<dbReference type="EMBL" id="JAZHFV010000002">
    <property type="protein sequence ID" value="MEX4007631.1"/>
    <property type="molecule type" value="Genomic_DNA"/>
</dbReference>
<evidence type="ECO:0000313" key="3">
    <source>
        <dbReference type="Proteomes" id="UP001559025"/>
    </source>
</evidence>
<comment type="caution">
    <text evidence="2">The sequence shown here is derived from an EMBL/GenBank/DDBJ whole genome shotgun (WGS) entry which is preliminary data.</text>
</comment>
<gene>
    <name evidence="2" type="ORF">V1479_09980</name>
</gene>
<evidence type="ECO:0008006" key="4">
    <source>
        <dbReference type="Google" id="ProtNLM"/>
    </source>
</evidence>
<evidence type="ECO:0000313" key="2">
    <source>
        <dbReference type="EMBL" id="MEX4007631.1"/>
    </source>
</evidence>
<dbReference type="RefSeq" id="WP_368802749.1">
    <property type="nucleotide sequence ID" value="NZ_JAZHFV010000002.1"/>
</dbReference>
<proteinExistence type="predicted"/>
<evidence type="ECO:0000256" key="1">
    <source>
        <dbReference type="SAM" id="SignalP"/>
    </source>
</evidence>
<protein>
    <recommendedName>
        <fullName evidence="4">Zinc transport system substrate-binding protein</fullName>
    </recommendedName>
</protein>
<feature type="signal peptide" evidence="1">
    <location>
        <begin position="1"/>
        <end position="27"/>
    </location>
</feature>
<dbReference type="Proteomes" id="UP001559025">
    <property type="component" value="Unassembled WGS sequence"/>
</dbReference>